<feature type="binding site" evidence="2">
    <location>
        <position position="18"/>
    </location>
    <ligand>
        <name>Zn(2+)</name>
        <dbReference type="ChEBI" id="CHEBI:29105"/>
    </ligand>
</feature>
<evidence type="ECO:0000313" key="4">
    <source>
        <dbReference type="EMBL" id="KZX10680.1"/>
    </source>
</evidence>
<organism evidence="4 5">
    <name type="scientific">Methanobrevibacter filiformis</name>
    <dbReference type="NCBI Taxonomy" id="55758"/>
    <lineage>
        <taxon>Archaea</taxon>
        <taxon>Methanobacteriati</taxon>
        <taxon>Methanobacteriota</taxon>
        <taxon>Methanomada group</taxon>
        <taxon>Methanobacteria</taxon>
        <taxon>Methanobacteriales</taxon>
        <taxon>Methanobacteriaceae</taxon>
        <taxon>Methanobrevibacter</taxon>
    </lineage>
</organism>
<name>A0A162FIY5_9EURY</name>
<keyword evidence="2" id="KW-0479">Metal-binding</keyword>
<dbReference type="PATRIC" id="fig|55758.3.peg.1883"/>
<sequence length="60" mass="6618">MSQKSCTSCKRITTKERCSVCNNPTSSNWSGLLIIIDPESSDIAGELNINLPGEYSLRVR</sequence>
<feature type="domain" description="Spt4/RpoE2 zinc finger" evidence="3">
    <location>
        <begin position="3"/>
        <end position="60"/>
    </location>
</feature>
<comment type="subunit">
    <text evidence="2">Heterodimer composed of Spt4 and Spt5.</text>
</comment>
<accession>A0A162FIY5</accession>
<dbReference type="InterPro" id="IPR038589">
    <property type="entry name" value="Spt4_dom_sf"/>
</dbReference>
<dbReference type="Proteomes" id="UP000077066">
    <property type="component" value="Unassembled WGS sequence"/>
</dbReference>
<comment type="similarity">
    <text evidence="2">Belongs to the archaeal Spt4 family.</text>
</comment>
<dbReference type="GO" id="GO:0006355">
    <property type="term" value="P:regulation of DNA-templated transcription"/>
    <property type="evidence" value="ECO:0007669"/>
    <property type="project" value="UniProtKB-UniRule"/>
</dbReference>
<dbReference type="SMART" id="SM01389">
    <property type="entry name" value="Spt4"/>
    <property type="match status" value="1"/>
</dbReference>
<keyword evidence="2" id="KW-0805">Transcription regulation</keyword>
<dbReference type="STRING" id="55758.MBFIL_16710"/>
<dbReference type="InterPro" id="IPR007178">
    <property type="entry name" value="Spt4_arch"/>
</dbReference>
<dbReference type="GO" id="GO:0008270">
    <property type="term" value="F:zinc ion binding"/>
    <property type="evidence" value="ECO:0007669"/>
    <property type="project" value="UniProtKB-UniRule"/>
</dbReference>
<dbReference type="Gene3D" id="2.20.28.90">
    <property type="match status" value="1"/>
</dbReference>
<dbReference type="PANTHER" id="PTHR40704">
    <property type="entry name" value="TRANSCRIPTION ELONGATION FACTOR SPT4"/>
    <property type="match status" value="1"/>
</dbReference>
<evidence type="ECO:0000256" key="1">
    <source>
        <dbReference type="ARBA" id="ARBA00023163"/>
    </source>
</evidence>
<proteinExistence type="inferred from homology"/>
<comment type="function">
    <text evidence="2">Stimulates transcription elongation.</text>
</comment>
<dbReference type="RefSeq" id="WP_066973574.1">
    <property type="nucleotide sequence ID" value="NZ_LWMT01000266.1"/>
</dbReference>
<dbReference type="InterPro" id="IPR022800">
    <property type="entry name" value="Spt4/RpoE2_Znf"/>
</dbReference>
<feature type="binding site" evidence="2">
    <location>
        <position position="21"/>
    </location>
    <ligand>
        <name>Zn(2+)</name>
        <dbReference type="ChEBI" id="CHEBI:29105"/>
    </ligand>
</feature>
<dbReference type="AlphaFoldDB" id="A0A162FIY5"/>
<dbReference type="SUPFAM" id="SSF63393">
    <property type="entry name" value="RNA polymerase subunits"/>
    <property type="match status" value="1"/>
</dbReference>
<feature type="binding site" evidence="2">
    <location>
        <position position="9"/>
    </location>
    <ligand>
        <name>Zn(2+)</name>
        <dbReference type="ChEBI" id="CHEBI:29105"/>
    </ligand>
</feature>
<dbReference type="HAMAP" id="MF_00949">
    <property type="entry name" value="Spt4_arch"/>
    <property type="match status" value="1"/>
</dbReference>
<keyword evidence="1 2" id="KW-0804">Transcription</keyword>
<dbReference type="PANTHER" id="PTHR40704:SF1">
    <property type="entry name" value="TRANSCRIPTION ELONGATION FACTOR SPT4"/>
    <property type="match status" value="1"/>
</dbReference>
<keyword evidence="4" id="KW-0240">DNA-directed RNA polymerase</keyword>
<keyword evidence="2" id="KW-0862">Zinc</keyword>
<dbReference type="OrthoDB" id="275101at2157"/>
<dbReference type="GO" id="GO:0000428">
    <property type="term" value="C:DNA-directed RNA polymerase complex"/>
    <property type="evidence" value="ECO:0007669"/>
    <property type="project" value="UniProtKB-KW"/>
</dbReference>
<keyword evidence="5" id="KW-1185">Reference proteome</keyword>
<dbReference type="EMBL" id="LWMT01000266">
    <property type="protein sequence ID" value="KZX10680.1"/>
    <property type="molecule type" value="Genomic_DNA"/>
</dbReference>
<protein>
    <recommendedName>
        <fullName evidence="2">Transcription elongation factor Spt4</fullName>
    </recommendedName>
</protein>
<comment type="caution">
    <text evidence="4">The sequence shown here is derived from an EMBL/GenBank/DDBJ whole genome shotgun (WGS) entry which is preliminary data.</text>
</comment>
<reference evidence="4 5" key="1">
    <citation type="submission" date="2016-04" db="EMBL/GenBank/DDBJ databases">
        <title>Genome sequence of Methanobrevibacter filiformis DSM 11501.</title>
        <authorList>
            <person name="Poehlein A."/>
            <person name="Seedorf H."/>
            <person name="Daniel R."/>
        </authorList>
    </citation>
    <scope>NUCLEOTIDE SEQUENCE [LARGE SCALE GENOMIC DNA]</scope>
    <source>
        <strain evidence="4 5">DSM 11501</strain>
    </source>
</reference>
<gene>
    <name evidence="2" type="primary">spt4</name>
    <name evidence="4" type="ORF">MBFIL_16710</name>
</gene>
<evidence type="ECO:0000256" key="2">
    <source>
        <dbReference type="HAMAP-Rule" id="MF_00949"/>
    </source>
</evidence>
<dbReference type="Pfam" id="PF06093">
    <property type="entry name" value="Spt4"/>
    <property type="match status" value="1"/>
</dbReference>
<evidence type="ECO:0000259" key="3">
    <source>
        <dbReference type="SMART" id="SM01389"/>
    </source>
</evidence>
<evidence type="ECO:0000313" key="5">
    <source>
        <dbReference type="Proteomes" id="UP000077066"/>
    </source>
</evidence>
<dbReference type="InterPro" id="IPR029040">
    <property type="entry name" value="RPABC4/Spt4"/>
</dbReference>
<dbReference type="NCBIfam" id="NF041664">
    <property type="entry name" value="RNAP_arch_Epp"/>
    <property type="match status" value="1"/>
</dbReference>
<feature type="binding site" evidence="2">
    <location>
        <position position="6"/>
    </location>
    <ligand>
        <name>Zn(2+)</name>
        <dbReference type="ChEBI" id="CHEBI:29105"/>
    </ligand>
</feature>